<comment type="caution">
    <text evidence="3">The sequence shown here is derived from an EMBL/GenBank/DDBJ whole genome shotgun (WGS) entry which is preliminary data.</text>
</comment>
<proteinExistence type="predicted"/>
<feature type="region of interest" description="Disordered" evidence="1">
    <location>
        <begin position="1"/>
        <end position="37"/>
    </location>
</feature>
<dbReference type="InterPro" id="IPR049012">
    <property type="entry name" value="Mutator_transp_dom"/>
</dbReference>
<dbReference type="AlphaFoldDB" id="A0A8K0KE39"/>
<dbReference type="Pfam" id="PF20700">
    <property type="entry name" value="Mutator"/>
    <property type="match status" value="1"/>
</dbReference>
<evidence type="ECO:0000259" key="2">
    <source>
        <dbReference type="Pfam" id="PF20700"/>
    </source>
</evidence>
<organism evidence="3 4">
    <name type="scientific">Ladona fulva</name>
    <name type="common">Scarce chaser dragonfly</name>
    <name type="synonym">Libellula fulva</name>
    <dbReference type="NCBI Taxonomy" id="123851"/>
    <lineage>
        <taxon>Eukaryota</taxon>
        <taxon>Metazoa</taxon>
        <taxon>Ecdysozoa</taxon>
        <taxon>Arthropoda</taxon>
        <taxon>Hexapoda</taxon>
        <taxon>Insecta</taxon>
        <taxon>Pterygota</taxon>
        <taxon>Palaeoptera</taxon>
        <taxon>Odonata</taxon>
        <taxon>Epiprocta</taxon>
        <taxon>Anisoptera</taxon>
        <taxon>Libelluloidea</taxon>
        <taxon>Libellulidae</taxon>
        <taxon>Ladona</taxon>
    </lineage>
</organism>
<reference evidence="3" key="2">
    <citation type="submission" date="2017-10" db="EMBL/GenBank/DDBJ databases">
        <title>Ladona fulva Genome sequencing and assembly.</title>
        <authorList>
            <person name="Murali S."/>
            <person name="Richards S."/>
            <person name="Bandaranaike D."/>
            <person name="Bellair M."/>
            <person name="Blankenburg K."/>
            <person name="Chao H."/>
            <person name="Dinh H."/>
            <person name="Doddapaneni H."/>
            <person name="Dugan-Rocha S."/>
            <person name="Elkadiri S."/>
            <person name="Gnanaolivu R."/>
            <person name="Hernandez B."/>
            <person name="Skinner E."/>
            <person name="Javaid M."/>
            <person name="Lee S."/>
            <person name="Li M."/>
            <person name="Ming W."/>
            <person name="Munidasa M."/>
            <person name="Muniz J."/>
            <person name="Nguyen L."/>
            <person name="Hughes D."/>
            <person name="Osuji N."/>
            <person name="Pu L.-L."/>
            <person name="Puazo M."/>
            <person name="Qu C."/>
            <person name="Quiroz J."/>
            <person name="Raj R."/>
            <person name="Weissenberger G."/>
            <person name="Xin Y."/>
            <person name="Zou X."/>
            <person name="Han Y."/>
            <person name="Worley K."/>
            <person name="Muzny D."/>
            <person name="Gibbs R."/>
        </authorList>
    </citation>
    <scope>NUCLEOTIDE SEQUENCE</scope>
    <source>
        <strain evidence="3">Sampled in the wild</strain>
    </source>
</reference>
<sequence length="181" mass="20585">MFTDKRFHRKGPGRPSQQQRKRSFRGNRYTKEQEQEYASTSAKKLKGTMDNIHSTVKGVYHLVIRKAGREEIEKTREAENGEENLTLCGDGSWNKGGFSGMYGVITLIGQKTSKVLDNAVKSTFCHVCISMKSKVGTAEIDQWYSEQVQCFTNHDGSAKKMEVDGMLENFARSKKLRNTNY</sequence>
<feature type="domain" description="Mutator-like transposase" evidence="2">
    <location>
        <begin position="40"/>
        <end position="179"/>
    </location>
</feature>
<accession>A0A8K0KE39</accession>
<protein>
    <recommendedName>
        <fullName evidence="2">Mutator-like transposase domain-containing protein</fullName>
    </recommendedName>
</protein>
<name>A0A8K0KE39_LADFU</name>
<dbReference type="Proteomes" id="UP000792457">
    <property type="component" value="Unassembled WGS sequence"/>
</dbReference>
<evidence type="ECO:0000313" key="4">
    <source>
        <dbReference type="Proteomes" id="UP000792457"/>
    </source>
</evidence>
<feature type="compositionally biased region" description="Basic residues" evidence="1">
    <location>
        <begin position="1"/>
        <end position="12"/>
    </location>
</feature>
<dbReference type="EMBL" id="KZ308720">
    <property type="protein sequence ID" value="KAG8233476.1"/>
    <property type="molecule type" value="Genomic_DNA"/>
</dbReference>
<evidence type="ECO:0000313" key="3">
    <source>
        <dbReference type="EMBL" id="KAG8233476.1"/>
    </source>
</evidence>
<keyword evidence="4" id="KW-1185">Reference proteome</keyword>
<gene>
    <name evidence="3" type="ORF">J437_LFUL014358</name>
</gene>
<dbReference type="OrthoDB" id="421276at2759"/>
<reference evidence="3" key="1">
    <citation type="submission" date="2013-04" db="EMBL/GenBank/DDBJ databases">
        <authorList>
            <person name="Qu J."/>
            <person name="Murali S.C."/>
            <person name="Bandaranaike D."/>
            <person name="Bellair M."/>
            <person name="Blankenburg K."/>
            <person name="Chao H."/>
            <person name="Dinh H."/>
            <person name="Doddapaneni H."/>
            <person name="Downs B."/>
            <person name="Dugan-Rocha S."/>
            <person name="Elkadiri S."/>
            <person name="Gnanaolivu R.D."/>
            <person name="Hernandez B."/>
            <person name="Javaid M."/>
            <person name="Jayaseelan J.C."/>
            <person name="Lee S."/>
            <person name="Li M."/>
            <person name="Ming W."/>
            <person name="Munidasa M."/>
            <person name="Muniz J."/>
            <person name="Nguyen L."/>
            <person name="Ongeri F."/>
            <person name="Osuji N."/>
            <person name="Pu L.-L."/>
            <person name="Puazo M."/>
            <person name="Qu C."/>
            <person name="Quiroz J."/>
            <person name="Raj R."/>
            <person name="Weissenberger G."/>
            <person name="Xin Y."/>
            <person name="Zou X."/>
            <person name="Han Y."/>
            <person name="Richards S."/>
            <person name="Worley K."/>
            <person name="Muzny D."/>
            <person name="Gibbs R."/>
        </authorList>
    </citation>
    <scope>NUCLEOTIDE SEQUENCE</scope>
    <source>
        <strain evidence="3">Sampled in the wild</strain>
    </source>
</reference>
<evidence type="ECO:0000256" key="1">
    <source>
        <dbReference type="SAM" id="MobiDB-lite"/>
    </source>
</evidence>